<reference evidence="3" key="1">
    <citation type="submission" date="2020-08" db="EMBL/GenBank/DDBJ databases">
        <title>Genome public.</title>
        <authorList>
            <person name="Liu C."/>
            <person name="Sun Q."/>
        </authorList>
    </citation>
    <scope>NUCLEOTIDE SEQUENCE</scope>
    <source>
        <strain evidence="3">BX8</strain>
    </source>
</reference>
<feature type="domain" description="SpoVT-AbrB" evidence="2">
    <location>
        <begin position="5"/>
        <end position="50"/>
    </location>
</feature>
<dbReference type="GO" id="GO:0003677">
    <property type="term" value="F:DNA binding"/>
    <property type="evidence" value="ECO:0007669"/>
    <property type="project" value="UniProtKB-UniRule"/>
</dbReference>
<dbReference type="PROSITE" id="PS51740">
    <property type="entry name" value="SPOVT_ABRB"/>
    <property type="match status" value="1"/>
</dbReference>
<dbReference type="RefSeq" id="WP_186887332.1">
    <property type="nucleotide sequence ID" value="NZ_JACONZ010000002.1"/>
</dbReference>
<dbReference type="PANTHER" id="PTHR36432">
    <property type="match status" value="1"/>
</dbReference>
<evidence type="ECO:0000256" key="1">
    <source>
        <dbReference type="PROSITE-ProRule" id="PRU01076"/>
    </source>
</evidence>
<keyword evidence="4" id="KW-1185">Reference proteome</keyword>
<protein>
    <submittedName>
        <fullName evidence="3">AbrB/MazE/SpoVT family DNA-binding domain-containing protein</fullName>
    </submittedName>
</protein>
<accession>A0A923KVM6</accession>
<dbReference type="Pfam" id="PF04014">
    <property type="entry name" value="MazE_antitoxin"/>
    <property type="match status" value="1"/>
</dbReference>
<name>A0A923KVM6_9FIRM</name>
<dbReference type="Gene3D" id="2.10.260.10">
    <property type="match status" value="1"/>
</dbReference>
<dbReference type="InterPro" id="IPR007159">
    <property type="entry name" value="SpoVT-AbrB_dom"/>
</dbReference>
<dbReference type="AlphaFoldDB" id="A0A923KVM6"/>
<comment type="caution">
    <text evidence="3">The sequence shown here is derived from an EMBL/GenBank/DDBJ whole genome shotgun (WGS) entry which is preliminary data.</text>
</comment>
<dbReference type="InterPro" id="IPR037914">
    <property type="entry name" value="SpoVT-AbrB_sf"/>
</dbReference>
<dbReference type="NCBIfam" id="TIGR01439">
    <property type="entry name" value="lp_hng_hel_AbrB"/>
    <property type="match status" value="1"/>
</dbReference>
<sequence length="81" mass="9038">MKSTGIVRKVDDMGRIVLPIELRRAMEIEDGSPLEIYVEEDSIILKACKPVCIFCGSDQGVEEFKGRCVCASCRSELRGEQ</sequence>
<evidence type="ECO:0000313" key="3">
    <source>
        <dbReference type="EMBL" id="MBC5580956.1"/>
    </source>
</evidence>
<dbReference type="InterPro" id="IPR052731">
    <property type="entry name" value="B_subtilis_Trans_State_Reg"/>
</dbReference>
<dbReference type="EMBL" id="JACONZ010000002">
    <property type="protein sequence ID" value="MBC5580956.1"/>
    <property type="molecule type" value="Genomic_DNA"/>
</dbReference>
<evidence type="ECO:0000259" key="2">
    <source>
        <dbReference type="PROSITE" id="PS51740"/>
    </source>
</evidence>
<gene>
    <name evidence="3" type="ORF">H8S23_05515</name>
</gene>
<dbReference type="SUPFAM" id="SSF89447">
    <property type="entry name" value="AbrB/MazE/MraZ-like"/>
    <property type="match status" value="1"/>
</dbReference>
<evidence type="ECO:0000313" key="4">
    <source>
        <dbReference type="Proteomes" id="UP000659630"/>
    </source>
</evidence>
<organism evidence="3 4">
    <name type="scientific">Anaerofilum hominis</name>
    <dbReference type="NCBI Taxonomy" id="2763016"/>
    <lineage>
        <taxon>Bacteria</taxon>
        <taxon>Bacillati</taxon>
        <taxon>Bacillota</taxon>
        <taxon>Clostridia</taxon>
        <taxon>Eubacteriales</taxon>
        <taxon>Oscillospiraceae</taxon>
        <taxon>Anaerofilum</taxon>
    </lineage>
</organism>
<dbReference type="Proteomes" id="UP000659630">
    <property type="component" value="Unassembled WGS sequence"/>
</dbReference>
<dbReference type="SMART" id="SM00966">
    <property type="entry name" value="SpoVT_AbrB"/>
    <property type="match status" value="1"/>
</dbReference>
<keyword evidence="1 3" id="KW-0238">DNA-binding</keyword>
<dbReference type="PANTHER" id="PTHR36432:SF4">
    <property type="entry name" value="TRANSITION STATE REGULATOR ABH-RELATED"/>
    <property type="match status" value="1"/>
</dbReference>
<proteinExistence type="predicted"/>